<dbReference type="eggNOG" id="KOG1404">
    <property type="taxonomic scope" value="Eukaryota"/>
</dbReference>
<dbReference type="EMBL" id="JH767558">
    <property type="protein sequence ID" value="EON62221.1"/>
    <property type="molecule type" value="Genomic_DNA"/>
</dbReference>
<evidence type="ECO:0000313" key="6">
    <source>
        <dbReference type="Proteomes" id="UP000016924"/>
    </source>
</evidence>
<dbReference type="GO" id="GO:0030170">
    <property type="term" value="F:pyridoxal phosphate binding"/>
    <property type="evidence" value="ECO:0007669"/>
    <property type="project" value="InterPro"/>
</dbReference>
<dbReference type="OMA" id="YQNFPKT"/>
<dbReference type="FunFam" id="3.40.640.10:FF:000004">
    <property type="entry name" value="Acetylornithine aminotransferase"/>
    <property type="match status" value="1"/>
</dbReference>
<accession>R7YKR9</accession>
<dbReference type="CDD" id="cd00610">
    <property type="entry name" value="OAT_like"/>
    <property type="match status" value="1"/>
</dbReference>
<dbReference type="InterPro" id="IPR015424">
    <property type="entry name" value="PyrdxlP-dep_Trfase"/>
</dbReference>
<dbReference type="PANTHER" id="PTHR43094:SF1">
    <property type="entry name" value="AMINOTRANSFERASE CLASS-III"/>
    <property type="match status" value="1"/>
</dbReference>
<dbReference type="STRING" id="1168221.R7YKR9"/>
<dbReference type="AlphaFoldDB" id="R7YKR9"/>
<dbReference type="InterPro" id="IPR015421">
    <property type="entry name" value="PyrdxlP-dep_Trfase_major"/>
</dbReference>
<dbReference type="HOGENOM" id="CLU_016922_4_0_1"/>
<organism evidence="5 6">
    <name type="scientific">Coniosporium apollinis (strain CBS 100218)</name>
    <name type="common">Rock-inhabiting black yeast</name>
    <dbReference type="NCBI Taxonomy" id="1168221"/>
    <lineage>
        <taxon>Eukaryota</taxon>
        <taxon>Fungi</taxon>
        <taxon>Dikarya</taxon>
        <taxon>Ascomycota</taxon>
        <taxon>Pezizomycotina</taxon>
        <taxon>Dothideomycetes</taxon>
        <taxon>Dothideomycetes incertae sedis</taxon>
        <taxon>Coniosporium</taxon>
    </lineage>
</organism>
<evidence type="ECO:0000256" key="1">
    <source>
        <dbReference type="ARBA" id="ARBA00001933"/>
    </source>
</evidence>
<evidence type="ECO:0000256" key="2">
    <source>
        <dbReference type="ARBA" id="ARBA00008954"/>
    </source>
</evidence>
<dbReference type="InterPro" id="IPR005814">
    <property type="entry name" value="Aminotrans_3"/>
</dbReference>
<dbReference type="InterPro" id="IPR015422">
    <property type="entry name" value="PyrdxlP-dep_Trfase_small"/>
</dbReference>
<dbReference type="Gene3D" id="3.90.1150.10">
    <property type="entry name" value="Aspartate Aminotransferase, domain 1"/>
    <property type="match status" value="1"/>
</dbReference>
<sequence>MAPAMLMNDGNGVYDNKADGNTPFKSAVLHRSLHVEPYKVVASKGNYLHLANGQKIFDATTGAAVACLGHGNERVKAAVARQMDEICYCHSMFFNTSAMEGLADELIAGTEGKLARAFLVSSGSEAMESAMKLARQYFLECSPPQPDRTRFIARKESYHGTTLGSLSMSGHVSRRKLFEPMLLDNISRVSACNPYHGMRKGESTEDFVARLAQELDNEFQRVGPGTVCAFVAEPTVGAALGCVPAVPGYFPAMKAVCDKYGALLILDEIMSGMGRTGTLHAWQQEGVVPDIQTIGKGLGGGFMPIAGMLIGHRVVDAFKKGTGAFSHGQTYQGHPLACAAALEVQKIIREEKLVDNVKEMGLLLEGFLKQKLADHPNVGDIRGRGLFWGIEFVRDKVAKKPFDPKDGIAMGIHDQGMKPGYDIYLYPGSGTVDGKVGDHILMAPAYNVTRADIELLANTTTRTVVDFFARR</sequence>
<evidence type="ECO:0000256" key="4">
    <source>
        <dbReference type="RuleBase" id="RU003560"/>
    </source>
</evidence>
<dbReference type="GO" id="GO:0008483">
    <property type="term" value="F:transaminase activity"/>
    <property type="evidence" value="ECO:0007669"/>
    <property type="project" value="InterPro"/>
</dbReference>
<evidence type="ECO:0000313" key="5">
    <source>
        <dbReference type="EMBL" id="EON62221.1"/>
    </source>
</evidence>
<dbReference type="Proteomes" id="UP000016924">
    <property type="component" value="Unassembled WGS sequence"/>
</dbReference>
<proteinExistence type="inferred from homology"/>
<dbReference type="GeneID" id="19898753"/>
<comment type="cofactor">
    <cofactor evidence="1">
        <name>pyridoxal 5'-phosphate</name>
        <dbReference type="ChEBI" id="CHEBI:597326"/>
    </cofactor>
</comment>
<protein>
    <recommendedName>
        <fullName evidence="7">Aminotransferase</fullName>
    </recommendedName>
</protein>
<dbReference type="RefSeq" id="XP_007777538.1">
    <property type="nucleotide sequence ID" value="XM_007779348.1"/>
</dbReference>
<dbReference type="GO" id="GO:0005829">
    <property type="term" value="C:cytosol"/>
    <property type="evidence" value="ECO:0007669"/>
    <property type="project" value="TreeGrafter"/>
</dbReference>
<dbReference type="NCBIfam" id="NF005685">
    <property type="entry name" value="PRK07483.1"/>
    <property type="match status" value="1"/>
</dbReference>
<dbReference type="PANTHER" id="PTHR43094">
    <property type="entry name" value="AMINOTRANSFERASE"/>
    <property type="match status" value="1"/>
</dbReference>
<dbReference type="Gene3D" id="3.40.640.10">
    <property type="entry name" value="Type I PLP-dependent aspartate aminotransferase-like (Major domain)"/>
    <property type="match status" value="1"/>
</dbReference>
<dbReference type="SUPFAM" id="SSF53383">
    <property type="entry name" value="PLP-dependent transferases"/>
    <property type="match status" value="1"/>
</dbReference>
<evidence type="ECO:0008006" key="7">
    <source>
        <dbReference type="Google" id="ProtNLM"/>
    </source>
</evidence>
<reference evidence="6" key="1">
    <citation type="submission" date="2012-06" db="EMBL/GenBank/DDBJ databases">
        <title>The genome sequence of Coniosporium apollinis CBS 100218.</title>
        <authorList>
            <consortium name="The Broad Institute Genome Sequencing Platform"/>
            <person name="Cuomo C."/>
            <person name="Gorbushina A."/>
            <person name="Noack S."/>
            <person name="Walker B."/>
            <person name="Young S.K."/>
            <person name="Zeng Q."/>
            <person name="Gargeya S."/>
            <person name="Fitzgerald M."/>
            <person name="Haas B."/>
            <person name="Abouelleil A."/>
            <person name="Alvarado L."/>
            <person name="Arachchi H.M."/>
            <person name="Berlin A.M."/>
            <person name="Chapman S.B."/>
            <person name="Goldberg J."/>
            <person name="Griggs A."/>
            <person name="Gujja S."/>
            <person name="Hansen M."/>
            <person name="Howarth C."/>
            <person name="Imamovic A."/>
            <person name="Larimer J."/>
            <person name="McCowan C."/>
            <person name="Montmayeur A."/>
            <person name="Murphy C."/>
            <person name="Neiman D."/>
            <person name="Pearson M."/>
            <person name="Priest M."/>
            <person name="Roberts A."/>
            <person name="Saif S."/>
            <person name="Shea T."/>
            <person name="Sisk P."/>
            <person name="Sykes S."/>
            <person name="Wortman J."/>
            <person name="Nusbaum C."/>
            <person name="Birren B."/>
        </authorList>
    </citation>
    <scope>NUCLEOTIDE SEQUENCE [LARGE SCALE GENOMIC DNA]</scope>
    <source>
        <strain evidence="6">CBS 100218</strain>
    </source>
</reference>
<keyword evidence="6" id="KW-1185">Reference proteome</keyword>
<dbReference type="Pfam" id="PF00202">
    <property type="entry name" value="Aminotran_3"/>
    <property type="match status" value="1"/>
</dbReference>
<comment type="similarity">
    <text evidence="2 4">Belongs to the class-III pyridoxal-phosphate-dependent aminotransferase family.</text>
</comment>
<keyword evidence="3 4" id="KW-0663">Pyridoxal phosphate</keyword>
<evidence type="ECO:0000256" key="3">
    <source>
        <dbReference type="ARBA" id="ARBA00022898"/>
    </source>
</evidence>
<gene>
    <name evidence="5" type="ORF">W97_01442</name>
</gene>
<dbReference type="OrthoDB" id="5419315at2759"/>
<name>R7YKR9_CONA1</name>